<dbReference type="Proteomes" id="UP000465609">
    <property type="component" value="Chromosome"/>
</dbReference>
<keyword evidence="3" id="KW-0067">ATP-binding</keyword>
<dbReference type="InterPro" id="IPR006015">
    <property type="entry name" value="Universal_stress_UspA"/>
</dbReference>
<proteinExistence type="inferred from homology"/>
<evidence type="ECO:0000313" key="5">
    <source>
        <dbReference type="EMBL" id="BBX82992.1"/>
    </source>
</evidence>
<dbReference type="SUPFAM" id="SSF52402">
    <property type="entry name" value="Adenine nucleotide alpha hydrolases-like"/>
    <property type="match status" value="2"/>
</dbReference>
<gene>
    <name evidence="5" type="ORF">MAUB_08650</name>
</gene>
<comment type="similarity">
    <text evidence="1">Belongs to the universal stress protein A family.</text>
</comment>
<reference evidence="5 6" key="1">
    <citation type="journal article" date="2019" name="Emerg. Microbes Infect.">
        <title>Comprehensive subspecies identification of 175 nontuberculous mycobacteria species based on 7547 genomic profiles.</title>
        <authorList>
            <person name="Matsumoto Y."/>
            <person name="Kinjo T."/>
            <person name="Motooka D."/>
            <person name="Nabeya D."/>
            <person name="Jung N."/>
            <person name="Uechi K."/>
            <person name="Horii T."/>
            <person name="Iida T."/>
            <person name="Fujita J."/>
            <person name="Nakamura S."/>
        </authorList>
    </citation>
    <scope>NUCLEOTIDE SEQUENCE [LARGE SCALE GENOMIC DNA]</scope>
    <source>
        <strain evidence="5 6">JCM 15296</strain>
    </source>
</reference>
<accession>A0ABN5YML1</accession>
<dbReference type="Gene3D" id="3.40.50.620">
    <property type="entry name" value="HUPs"/>
    <property type="match status" value="2"/>
</dbReference>
<evidence type="ECO:0000256" key="2">
    <source>
        <dbReference type="ARBA" id="ARBA00022741"/>
    </source>
</evidence>
<dbReference type="InterPro" id="IPR014729">
    <property type="entry name" value="Rossmann-like_a/b/a_fold"/>
</dbReference>
<keyword evidence="2" id="KW-0547">Nucleotide-binding</keyword>
<dbReference type="Pfam" id="PF00582">
    <property type="entry name" value="Usp"/>
    <property type="match status" value="2"/>
</dbReference>
<dbReference type="InterPro" id="IPR006016">
    <property type="entry name" value="UspA"/>
</dbReference>
<evidence type="ECO:0000259" key="4">
    <source>
        <dbReference type="Pfam" id="PF00582"/>
    </source>
</evidence>
<feature type="domain" description="UspA" evidence="4">
    <location>
        <begin position="10"/>
        <end position="153"/>
    </location>
</feature>
<name>A0ABN5YML1_9MYCO</name>
<keyword evidence="6" id="KW-1185">Reference proteome</keyword>
<evidence type="ECO:0000256" key="3">
    <source>
        <dbReference type="ARBA" id="ARBA00022840"/>
    </source>
</evidence>
<dbReference type="PANTHER" id="PTHR46268">
    <property type="entry name" value="STRESS RESPONSE PROTEIN NHAX"/>
    <property type="match status" value="1"/>
</dbReference>
<organism evidence="5 6">
    <name type="scientific">Mycolicibacterium aubagnense</name>
    <dbReference type="NCBI Taxonomy" id="319707"/>
    <lineage>
        <taxon>Bacteria</taxon>
        <taxon>Bacillati</taxon>
        <taxon>Actinomycetota</taxon>
        <taxon>Actinomycetes</taxon>
        <taxon>Mycobacteriales</taxon>
        <taxon>Mycobacteriaceae</taxon>
        <taxon>Mycolicibacterium</taxon>
    </lineage>
</organism>
<dbReference type="PANTHER" id="PTHR46268:SF27">
    <property type="entry name" value="UNIVERSAL STRESS PROTEIN RV2623"/>
    <property type="match status" value="1"/>
</dbReference>
<evidence type="ECO:0000313" key="6">
    <source>
        <dbReference type="Proteomes" id="UP000465609"/>
    </source>
</evidence>
<dbReference type="PRINTS" id="PR01438">
    <property type="entry name" value="UNVRSLSTRESS"/>
</dbReference>
<sequence length="297" mass="31039">MRTRNSRFGVLVGIDGSAESRSAVHWALDTAARHDLPLTVVHVLREPENHCTAWGLTSAPKSVRSNPQVEHDAEALVGSAISVIDHLADATPLGYLRTKLHAAPTAATLADLSGDADMVVVGGTEHHLASPTLWPSIGIDLARHASCPVAVVRGEARIRPCALPVVVGIDGSSASEAAVAIAFDEAASRDVELVALCVVKENTTLELSGTMLAPDTAGQEVLAERLAGWAEQYPDVNVRPLVAWGDPAQRLLEEAETSQLLVVGSHGRNTMASAVLGSVSSAVVSKSPVPVIIGRQP</sequence>
<dbReference type="EMBL" id="AP022577">
    <property type="protein sequence ID" value="BBX82992.1"/>
    <property type="molecule type" value="Genomic_DNA"/>
</dbReference>
<protein>
    <submittedName>
        <fullName evidence="5">Universal stress protein</fullName>
    </submittedName>
</protein>
<evidence type="ECO:0000256" key="1">
    <source>
        <dbReference type="ARBA" id="ARBA00008791"/>
    </source>
</evidence>
<feature type="domain" description="UspA" evidence="4">
    <location>
        <begin position="165"/>
        <end position="293"/>
    </location>
</feature>
<dbReference type="RefSeq" id="WP_138230502.1">
    <property type="nucleotide sequence ID" value="NZ_AP022577.1"/>
</dbReference>